<proteinExistence type="predicted"/>
<keyword evidence="1" id="KW-0479">Metal-binding</keyword>
<dbReference type="GO" id="GO:0008733">
    <property type="term" value="F:L-arabinose isomerase activity"/>
    <property type="evidence" value="ECO:0007669"/>
    <property type="project" value="InterPro"/>
</dbReference>
<dbReference type="InterPro" id="IPR004216">
    <property type="entry name" value="Fuc/Ara_isomerase_C"/>
</dbReference>
<dbReference type="GO" id="GO:0019569">
    <property type="term" value="P:L-arabinose catabolic process to D-xylulose 5-phosphate"/>
    <property type="evidence" value="ECO:0007669"/>
    <property type="project" value="TreeGrafter"/>
</dbReference>
<dbReference type="Proteomes" id="UP000824140">
    <property type="component" value="Unassembled WGS sequence"/>
</dbReference>
<dbReference type="SUPFAM" id="SSF50443">
    <property type="entry name" value="FucI/AraA C-terminal domain-like"/>
    <property type="match status" value="1"/>
</dbReference>
<evidence type="ECO:0000256" key="1">
    <source>
        <dbReference type="ARBA" id="ARBA00022723"/>
    </source>
</evidence>
<dbReference type="InterPro" id="IPR009015">
    <property type="entry name" value="Fucose_isomerase_N/cen_sf"/>
</dbReference>
<evidence type="ECO:0000313" key="6">
    <source>
        <dbReference type="EMBL" id="HIS93670.1"/>
    </source>
</evidence>
<evidence type="ECO:0000256" key="2">
    <source>
        <dbReference type="ARBA" id="ARBA00022935"/>
    </source>
</evidence>
<dbReference type="PANTHER" id="PTHR38464:SF1">
    <property type="entry name" value="L-ARABINOSE ISOMERASE"/>
    <property type="match status" value="1"/>
</dbReference>
<evidence type="ECO:0000256" key="4">
    <source>
        <dbReference type="ARBA" id="ARBA00023235"/>
    </source>
</evidence>
<comment type="caution">
    <text evidence="6">The sequence shown here is derived from an EMBL/GenBank/DDBJ whole genome shotgun (WGS) entry which is preliminary data.</text>
</comment>
<evidence type="ECO:0000313" key="7">
    <source>
        <dbReference type="Proteomes" id="UP000824140"/>
    </source>
</evidence>
<dbReference type="InterPro" id="IPR003762">
    <property type="entry name" value="Lara_isomerase"/>
</dbReference>
<dbReference type="PANTHER" id="PTHR38464">
    <property type="entry name" value="L-ARABINOSE ISOMERASE"/>
    <property type="match status" value="1"/>
</dbReference>
<name>A0A9D1K731_9FIRM</name>
<dbReference type="EMBL" id="DVJN01000222">
    <property type="protein sequence ID" value="HIS93670.1"/>
    <property type="molecule type" value="Genomic_DNA"/>
</dbReference>
<keyword evidence="5" id="KW-0119">Carbohydrate metabolism</keyword>
<gene>
    <name evidence="6" type="ORF">IAA84_11710</name>
</gene>
<keyword evidence="3" id="KW-0464">Manganese</keyword>
<dbReference type="GO" id="GO:0005829">
    <property type="term" value="C:cytosol"/>
    <property type="evidence" value="ECO:0007669"/>
    <property type="project" value="TreeGrafter"/>
</dbReference>
<dbReference type="SUPFAM" id="SSF53743">
    <property type="entry name" value="FucI/AraA N-terminal and middle domains"/>
    <property type="match status" value="1"/>
</dbReference>
<dbReference type="CDD" id="cd00578">
    <property type="entry name" value="L-fuc_L-ara-isomerases"/>
    <property type="match status" value="1"/>
</dbReference>
<reference evidence="6" key="2">
    <citation type="journal article" date="2021" name="PeerJ">
        <title>Extensive microbial diversity within the chicken gut microbiome revealed by metagenomics and culture.</title>
        <authorList>
            <person name="Gilroy R."/>
            <person name="Ravi A."/>
            <person name="Getino M."/>
            <person name="Pursley I."/>
            <person name="Horton D.L."/>
            <person name="Alikhan N.F."/>
            <person name="Baker D."/>
            <person name="Gharbi K."/>
            <person name="Hall N."/>
            <person name="Watson M."/>
            <person name="Adriaenssens E.M."/>
            <person name="Foster-Nyarko E."/>
            <person name="Jarju S."/>
            <person name="Secka A."/>
            <person name="Antonio M."/>
            <person name="Oren A."/>
            <person name="Chaudhuri R.R."/>
            <person name="La Ragione R."/>
            <person name="Hildebrand F."/>
            <person name="Pallen M.J."/>
        </authorList>
    </citation>
    <scope>NUCLEOTIDE SEQUENCE</scope>
    <source>
        <strain evidence="6">13766</strain>
    </source>
</reference>
<organism evidence="6 7">
    <name type="scientific">Candidatus Alectryocaccomicrobium excrementavium</name>
    <dbReference type="NCBI Taxonomy" id="2840668"/>
    <lineage>
        <taxon>Bacteria</taxon>
        <taxon>Bacillati</taxon>
        <taxon>Bacillota</taxon>
        <taxon>Clostridia</taxon>
        <taxon>Candidatus Alectryocaccomicrobium</taxon>
    </lineage>
</organism>
<dbReference type="AlphaFoldDB" id="A0A9D1K731"/>
<sequence length="477" mass="52406">MRRKPVIAIVPLGHYIYFEQFEGLREELMRKAGEFLPYLEDSAEIFVTEYVDTVERAFQVVRSLRQQDVDGVFMLLTTYLPSSLAAPFANYLGDVPQVLVGIQPLAHLDYANCTTYMQLVNDDICAMPEIAGVYGRLGRAIPPCIVAASQQEEDIRAKVRAWQRAMVAKAAFKYAQFGYLGHTYEGMYDMHTDPTAFSGAFRAHVKMLEMCELDKLAQAVSAEDIAQKIAVIRETFSIQDPSIDPLTDYVRDEDLEWSARMACALDAMVEKNDLTALAYYYKGEGGNLYERMGAALILGNTLLTSSGIPLAGEADLKTAATMLIMNRLGGGGSFAELHPFDIEGNCVLIGHDGPHNIAISQGKPILRKLKKYHGKSGSGIGVEFSLRAGDISMLSMNCQANGRFKLVAAAGVSLPGAIPQTGNTNTRVAIPGMNVCEFIRRWCEAGPTHHLALGTGNRLLEIRCFARLMGLDLEVIE</sequence>
<keyword evidence="2" id="KW-0054">Arabinose catabolism</keyword>
<dbReference type="GO" id="GO:0046872">
    <property type="term" value="F:metal ion binding"/>
    <property type="evidence" value="ECO:0007669"/>
    <property type="project" value="UniProtKB-KW"/>
</dbReference>
<accession>A0A9D1K731</accession>
<protein>
    <submittedName>
        <fullName evidence="6">L-fucose/L-arabinose isomerase family protein</fullName>
    </submittedName>
</protein>
<keyword evidence="4 6" id="KW-0413">Isomerase</keyword>
<evidence type="ECO:0000256" key="3">
    <source>
        <dbReference type="ARBA" id="ARBA00023211"/>
    </source>
</evidence>
<evidence type="ECO:0000256" key="5">
    <source>
        <dbReference type="ARBA" id="ARBA00023277"/>
    </source>
</evidence>
<reference evidence="6" key="1">
    <citation type="submission" date="2020-10" db="EMBL/GenBank/DDBJ databases">
        <authorList>
            <person name="Gilroy R."/>
        </authorList>
    </citation>
    <scope>NUCLEOTIDE SEQUENCE</scope>
    <source>
        <strain evidence="6">13766</strain>
    </source>
</reference>